<dbReference type="InterPro" id="IPR036611">
    <property type="entry name" value="Trigger_fac_ribosome-bd_sf"/>
</dbReference>
<dbReference type="Gene3D" id="3.30.70.1050">
    <property type="entry name" value="Trigger factor ribosome-binding domain"/>
    <property type="match status" value="1"/>
</dbReference>
<comment type="caution">
    <text evidence="2">The sequence shown here is derived from an EMBL/GenBank/DDBJ whole genome shotgun (WGS) entry which is preliminary data.</text>
</comment>
<dbReference type="GO" id="GO:0003755">
    <property type="term" value="F:peptidyl-prolyl cis-trans isomerase activity"/>
    <property type="evidence" value="ECO:0007669"/>
    <property type="project" value="InterPro"/>
</dbReference>
<dbReference type="SUPFAM" id="SSF102735">
    <property type="entry name" value="Trigger factor ribosome-binding domain"/>
    <property type="match status" value="1"/>
</dbReference>
<dbReference type="InterPro" id="IPR008881">
    <property type="entry name" value="Trigger_fac_ribosome-bd_bac"/>
</dbReference>
<dbReference type="GO" id="GO:0006457">
    <property type="term" value="P:protein folding"/>
    <property type="evidence" value="ECO:0007669"/>
    <property type="project" value="InterPro"/>
</dbReference>
<dbReference type="Proteomes" id="UP001174909">
    <property type="component" value="Unassembled WGS sequence"/>
</dbReference>
<accession>A0AA35X636</accession>
<reference evidence="2" key="1">
    <citation type="submission" date="2023-03" db="EMBL/GenBank/DDBJ databases">
        <authorList>
            <person name="Steffen K."/>
            <person name="Cardenas P."/>
        </authorList>
    </citation>
    <scope>NUCLEOTIDE SEQUENCE</scope>
</reference>
<dbReference type="SUPFAM" id="SSF54534">
    <property type="entry name" value="FKBP-like"/>
    <property type="match status" value="1"/>
</dbReference>
<feature type="domain" description="Trigger factor ribosome-binding bacterial" evidence="1">
    <location>
        <begin position="2"/>
        <end position="86"/>
    </location>
</feature>
<gene>
    <name evidence="2" type="ORF">GBAR_LOCUS25236</name>
</gene>
<name>A0AA35X636_GEOBA</name>
<organism evidence="2 3">
    <name type="scientific">Geodia barretti</name>
    <name type="common">Barrett's horny sponge</name>
    <dbReference type="NCBI Taxonomy" id="519541"/>
    <lineage>
        <taxon>Eukaryota</taxon>
        <taxon>Metazoa</taxon>
        <taxon>Porifera</taxon>
        <taxon>Demospongiae</taxon>
        <taxon>Heteroscleromorpha</taxon>
        <taxon>Tetractinellida</taxon>
        <taxon>Astrophorina</taxon>
        <taxon>Geodiidae</taxon>
        <taxon>Geodia</taxon>
    </lineage>
</organism>
<dbReference type="InterPro" id="IPR037041">
    <property type="entry name" value="Trigger_fac_C_sf"/>
</dbReference>
<dbReference type="Pfam" id="PF05697">
    <property type="entry name" value="Trigger_N"/>
    <property type="match status" value="1"/>
</dbReference>
<dbReference type="Gene3D" id="3.10.50.40">
    <property type="match status" value="1"/>
</dbReference>
<dbReference type="Gene3D" id="1.10.3120.10">
    <property type="entry name" value="Trigger factor, C-terminal domain"/>
    <property type="match status" value="1"/>
</dbReference>
<evidence type="ECO:0000313" key="3">
    <source>
        <dbReference type="Proteomes" id="UP001174909"/>
    </source>
</evidence>
<dbReference type="GO" id="GO:0015031">
    <property type="term" value="P:protein transport"/>
    <property type="evidence" value="ECO:0007669"/>
    <property type="project" value="InterPro"/>
</dbReference>
<evidence type="ECO:0000313" key="2">
    <source>
        <dbReference type="EMBL" id="CAI8045609.1"/>
    </source>
</evidence>
<sequence>MIGRTALVQEALEFLVPETLHQVLQDQDVDAFAEPSIEITDMEPVSFTATIPLEPSVDLGDYRTIRVESETTEVSAEDVDGVIERIRQEQAVWEPVDRPVQYGDRLNIDVNGIIDEEVVVEDEDVEYVPEE</sequence>
<evidence type="ECO:0000259" key="1">
    <source>
        <dbReference type="Pfam" id="PF05697"/>
    </source>
</evidence>
<proteinExistence type="predicted"/>
<keyword evidence="3" id="KW-1185">Reference proteome</keyword>
<dbReference type="InterPro" id="IPR046357">
    <property type="entry name" value="PPIase_dom_sf"/>
</dbReference>
<dbReference type="EMBL" id="CASHTH010003487">
    <property type="protein sequence ID" value="CAI8045609.1"/>
    <property type="molecule type" value="Genomic_DNA"/>
</dbReference>
<dbReference type="AlphaFoldDB" id="A0AA35X636"/>
<protein>
    <submittedName>
        <fullName evidence="2">Trigger factor</fullName>
    </submittedName>
</protein>